<keyword evidence="1 3" id="KW-0808">Transferase</keyword>
<dbReference type="Pfam" id="PF08241">
    <property type="entry name" value="Methyltransf_11"/>
    <property type="match status" value="1"/>
</dbReference>
<dbReference type="RefSeq" id="WP_200796041.1">
    <property type="nucleotide sequence ID" value="NZ_FQUG01000006.1"/>
</dbReference>
<proteinExistence type="predicted"/>
<dbReference type="InterPro" id="IPR029063">
    <property type="entry name" value="SAM-dependent_MTases_sf"/>
</dbReference>
<protein>
    <submittedName>
        <fullName evidence="3">Methyltransferase domain-containing protein</fullName>
    </submittedName>
</protein>
<evidence type="ECO:0000259" key="2">
    <source>
        <dbReference type="Pfam" id="PF08241"/>
    </source>
</evidence>
<dbReference type="PANTHER" id="PTHR44068">
    <property type="entry name" value="ZGC:194242"/>
    <property type="match status" value="1"/>
</dbReference>
<dbReference type="InterPro" id="IPR050447">
    <property type="entry name" value="Erg6_SMT_methyltransf"/>
</dbReference>
<dbReference type="CDD" id="cd02440">
    <property type="entry name" value="AdoMet_MTases"/>
    <property type="match status" value="1"/>
</dbReference>
<organism evidence="3 4">
    <name type="scientific">Schwartzia succinivorans DSM 10502</name>
    <dbReference type="NCBI Taxonomy" id="1123243"/>
    <lineage>
        <taxon>Bacteria</taxon>
        <taxon>Bacillati</taxon>
        <taxon>Bacillota</taxon>
        <taxon>Negativicutes</taxon>
        <taxon>Selenomonadales</taxon>
        <taxon>Selenomonadaceae</taxon>
        <taxon>Schwartzia</taxon>
    </lineage>
</organism>
<name>A0A1M4YNC3_9FIRM</name>
<dbReference type="GO" id="GO:0032259">
    <property type="term" value="P:methylation"/>
    <property type="evidence" value="ECO:0007669"/>
    <property type="project" value="UniProtKB-KW"/>
</dbReference>
<dbReference type="InterPro" id="IPR013216">
    <property type="entry name" value="Methyltransf_11"/>
</dbReference>
<dbReference type="GO" id="GO:0016126">
    <property type="term" value="P:sterol biosynthetic process"/>
    <property type="evidence" value="ECO:0007669"/>
    <property type="project" value="TreeGrafter"/>
</dbReference>
<dbReference type="GO" id="GO:0003838">
    <property type="term" value="F:sterol 24-C-methyltransferase activity"/>
    <property type="evidence" value="ECO:0007669"/>
    <property type="project" value="TreeGrafter"/>
</dbReference>
<reference evidence="3 4" key="1">
    <citation type="submission" date="2016-11" db="EMBL/GenBank/DDBJ databases">
        <authorList>
            <person name="Jaros S."/>
            <person name="Januszkiewicz K."/>
            <person name="Wedrychowicz H."/>
        </authorList>
    </citation>
    <scope>NUCLEOTIDE SEQUENCE [LARGE SCALE GENOMIC DNA]</scope>
    <source>
        <strain evidence="3 4">DSM 10502</strain>
    </source>
</reference>
<accession>A0A1M4YNC3</accession>
<gene>
    <name evidence="3" type="ORF">SAMN02745190_01818</name>
</gene>
<evidence type="ECO:0000313" key="4">
    <source>
        <dbReference type="Proteomes" id="UP000184404"/>
    </source>
</evidence>
<evidence type="ECO:0000256" key="1">
    <source>
        <dbReference type="ARBA" id="ARBA00022679"/>
    </source>
</evidence>
<evidence type="ECO:0000313" key="3">
    <source>
        <dbReference type="EMBL" id="SHF07241.1"/>
    </source>
</evidence>
<dbReference type="EMBL" id="FQUG01000006">
    <property type="protein sequence ID" value="SHF07241.1"/>
    <property type="molecule type" value="Genomic_DNA"/>
</dbReference>
<dbReference type="Gene3D" id="3.40.50.150">
    <property type="entry name" value="Vaccinia Virus protein VP39"/>
    <property type="match status" value="1"/>
</dbReference>
<dbReference type="SUPFAM" id="SSF53335">
    <property type="entry name" value="S-adenosyl-L-methionine-dependent methyltransferases"/>
    <property type="match status" value="1"/>
</dbReference>
<feature type="domain" description="Methyltransferase type 11" evidence="2">
    <location>
        <begin position="57"/>
        <end position="153"/>
    </location>
</feature>
<keyword evidence="4" id="KW-1185">Reference proteome</keyword>
<dbReference type="STRING" id="1123243.SAMN02745190_01818"/>
<dbReference type="Proteomes" id="UP000184404">
    <property type="component" value="Unassembled WGS sequence"/>
</dbReference>
<sequence>MKRNIFQNMAHGVLQNCAKPEGRIGKLVVRMMNSAHTPLSKWGLAHLELAPDADVIDLGCGGGSNVSAMLEACPAGHVTGFDYSPVSVEASKKKNATAIGEGRCSILEGDVAELPFSDDSFDAATAFETVYFWPENSFAGVRRILKPGGRFLIVCEADGSCPGDETWPKLIDGMKLKSRDELVCELENAGFKDVFSDSRSVMGEKGRWLCVCAKK</sequence>
<dbReference type="PANTHER" id="PTHR44068:SF1">
    <property type="entry name" value="HYPOTHETICAL LOC100005854"/>
    <property type="match status" value="1"/>
</dbReference>
<dbReference type="AlphaFoldDB" id="A0A1M4YNC3"/>
<keyword evidence="3" id="KW-0489">Methyltransferase</keyword>